<comment type="function">
    <text evidence="4 5 6">Catalyzes the transfer of endogenously produced octanoic acid from octanoyl-acyl-carrier-protein onto the lipoyl domains of lipoate-dependent enzymes. Lipoyl-ACP can also act as a substrate although octanoyl-ACP is likely to be the physiological substrate.</text>
</comment>
<dbReference type="SUPFAM" id="SSF55681">
    <property type="entry name" value="Class II aaRS and biotin synthetases"/>
    <property type="match status" value="1"/>
</dbReference>
<gene>
    <name evidence="5" type="primary">lipB</name>
    <name evidence="12" type="ORF">A8V01_13875</name>
</gene>
<dbReference type="GO" id="GO:0016874">
    <property type="term" value="F:ligase activity"/>
    <property type="evidence" value="ECO:0007669"/>
    <property type="project" value="UniProtKB-KW"/>
</dbReference>
<dbReference type="GO" id="GO:0009249">
    <property type="term" value="P:protein lipoylation"/>
    <property type="evidence" value="ECO:0007669"/>
    <property type="project" value="InterPro"/>
</dbReference>
<feature type="region of interest" description="Disordered" evidence="10">
    <location>
        <begin position="221"/>
        <end position="247"/>
    </location>
</feature>
<feature type="binding site" evidence="5 8">
    <location>
        <begin position="79"/>
        <end position="86"/>
    </location>
    <ligand>
        <name>substrate</name>
    </ligand>
</feature>
<dbReference type="Pfam" id="PF21948">
    <property type="entry name" value="LplA-B_cat"/>
    <property type="match status" value="1"/>
</dbReference>
<dbReference type="CDD" id="cd16444">
    <property type="entry name" value="LipB"/>
    <property type="match status" value="1"/>
</dbReference>
<feature type="compositionally biased region" description="Low complexity" evidence="10">
    <location>
        <begin position="228"/>
        <end position="247"/>
    </location>
</feature>
<evidence type="ECO:0000256" key="10">
    <source>
        <dbReference type="SAM" id="MobiDB-lite"/>
    </source>
</evidence>
<evidence type="ECO:0000256" key="2">
    <source>
        <dbReference type="ARBA" id="ARBA00022679"/>
    </source>
</evidence>
<dbReference type="OrthoDB" id="9787061at2"/>
<dbReference type="GO" id="GO:0033819">
    <property type="term" value="F:lipoyl(octanoyl) transferase activity"/>
    <property type="evidence" value="ECO:0007669"/>
    <property type="project" value="UniProtKB-EC"/>
</dbReference>
<dbReference type="InterPro" id="IPR000544">
    <property type="entry name" value="Octanoyltransferase"/>
</dbReference>
<accession>A0A2K2G4B9</accession>
<evidence type="ECO:0000256" key="3">
    <source>
        <dbReference type="ARBA" id="ARBA00023315"/>
    </source>
</evidence>
<keyword evidence="12" id="KW-0436">Ligase</keyword>
<feature type="binding site" evidence="5 8">
    <location>
        <begin position="151"/>
        <end position="153"/>
    </location>
    <ligand>
        <name>substrate</name>
    </ligand>
</feature>
<evidence type="ECO:0000256" key="9">
    <source>
        <dbReference type="PIRSR" id="PIRSR016262-3"/>
    </source>
</evidence>
<dbReference type="EMBL" id="LYMM01000021">
    <property type="protein sequence ID" value="PNU05895.1"/>
    <property type="molecule type" value="Genomic_DNA"/>
</dbReference>
<evidence type="ECO:0000256" key="1">
    <source>
        <dbReference type="ARBA" id="ARBA00004821"/>
    </source>
</evidence>
<dbReference type="InterPro" id="IPR020605">
    <property type="entry name" value="Octanoyltransferase_CS"/>
</dbReference>
<comment type="pathway">
    <text evidence="1 5 6">Protein modification; protein lipoylation via endogenous pathway; protein N(6)-(lipoyl)lysine from octanoyl-[acyl-carrier-protein]: step 1/2.</text>
</comment>
<evidence type="ECO:0000256" key="7">
    <source>
        <dbReference type="PIRSR" id="PIRSR016262-1"/>
    </source>
</evidence>
<dbReference type="GO" id="GO:0005737">
    <property type="term" value="C:cytoplasm"/>
    <property type="evidence" value="ECO:0007669"/>
    <property type="project" value="UniProtKB-SubCell"/>
</dbReference>
<dbReference type="HAMAP" id="MF_00013">
    <property type="entry name" value="LipB"/>
    <property type="match status" value="1"/>
</dbReference>
<evidence type="ECO:0000313" key="13">
    <source>
        <dbReference type="Proteomes" id="UP000236327"/>
    </source>
</evidence>
<dbReference type="UniPathway" id="UPA00538">
    <property type="reaction ID" value="UER00592"/>
</dbReference>
<evidence type="ECO:0000256" key="6">
    <source>
        <dbReference type="PIRNR" id="PIRNR016262"/>
    </source>
</evidence>
<keyword evidence="3 5" id="KW-0012">Acyltransferase</keyword>
<feature type="binding site" evidence="5 8">
    <location>
        <begin position="164"/>
        <end position="166"/>
    </location>
    <ligand>
        <name>substrate</name>
    </ligand>
</feature>
<feature type="active site" description="Acyl-thioester intermediate" evidence="5 7">
    <location>
        <position position="182"/>
    </location>
</feature>
<dbReference type="PIRSF" id="PIRSF016262">
    <property type="entry name" value="LPLase"/>
    <property type="match status" value="1"/>
</dbReference>
<dbReference type="PROSITE" id="PS01313">
    <property type="entry name" value="LIPB"/>
    <property type="match status" value="1"/>
</dbReference>
<dbReference type="EC" id="2.3.1.181" evidence="5 6"/>
<reference evidence="12 13" key="1">
    <citation type="submission" date="2016-05" db="EMBL/GenBank/DDBJ databases">
        <title>Complete genome sequence of Novosphingobium guangzhouense SA925(T).</title>
        <authorList>
            <person name="Sha S."/>
        </authorList>
    </citation>
    <scope>NUCLEOTIDE SEQUENCE [LARGE SCALE GENOMIC DNA]</scope>
    <source>
        <strain evidence="12 13">SA925</strain>
    </source>
</reference>
<protein>
    <recommendedName>
        <fullName evidence="5 6">Octanoyltransferase</fullName>
        <ecNumber evidence="5 6">2.3.1.181</ecNumber>
    </recommendedName>
    <alternativeName>
        <fullName evidence="5">Lipoate-protein ligase B</fullName>
    </alternativeName>
    <alternativeName>
        <fullName evidence="5">Lipoyl/octanoyl transferase</fullName>
    </alternativeName>
    <alternativeName>
        <fullName evidence="5">Octanoyl-[acyl-carrier-protein]-protein N-octanoyltransferase</fullName>
    </alternativeName>
</protein>
<dbReference type="InterPro" id="IPR045864">
    <property type="entry name" value="aa-tRNA-synth_II/BPL/LPL"/>
</dbReference>
<organism evidence="12 13">
    <name type="scientific">Novosphingobium guangzhouense</name>
    <dbReference type="NCBI Taxonomy" id="1850347"/>
    <lineage>
        <taxon>Bacteria</taxon>
        <taxon>Pseudomonadati</taxon>
        <taxon>Pseudomonadota</taxon>
        <taxon>Alphaproteobacteria</taxon>
        <taxon>Sphingomonadales</taxon>
        <taxon>Sphingomonadaceae</taxon>
        <taxon>Novosphingobium</taxon>
    </lineage>
</organism>
<dbReference type="PROSITE" id="PS51733">
    <property type="entry name" value="BPL_LPL_CATALYTIC"/>
    <property type="match status" value="1"/>
</dbReference>
<sequence length="247" mass="26804">MTSLPSNLELRDIELRISTQPVPYREALEEMTARNARIAAGEARELIWLLEHPPVYTAGTSAAVAELLDPRFEVVEAGRGGRYTYHGPGQRIGYVLLDLKKRARDARGFVHGLEGWVIETLRDFGVETFRSEGRIGIWTTDVDGREAKIGAIGVRIRKWVTMHGFSVNVAPDLSHFTGIVPCGIDEFGVTSLKRLGKDVDLAAFDAALIARAPAFLASLESPCPPATPETTAPETGALETGAPETPA</sequence>
<comment type="miscellaneous">
    <text evidence="5">In the reaction, the free carboxyl group of octanoic acid is attached via an amide linkage to the epsilon-amino group of a specific lysine residue of lipoyl domains of lipoate-dependent enzymes.</text>
</comment>
<comment type="subcellular location">
    <subcellularLocation>
        <location evidence="5">Cytoplasm</location>
    </subcellularLocation>
</comment>
<dbReference type="RefSeq" id="WP_103094860.1">
    <property type="nucleotide sequence ID" value="NZ_LYMM01000021.1"/>
</dbReference>
<feature type="site" description="Lowers pKa of active site Cys" evidence="5 9">
    <location>
        <position position="148"/>
    </location>
</feature>
<proteinExistence type="inferred from homology"/>
<dbReference type="PANTHER" id="PTHR10993">
    <property type="entry name" value="OCTANOYLTRANSFERASE"/>
    <property type="match status" value="1"/>
</dbReference>
<feature type="domain" description="BPL/LPL catalytic" evidence="11">
    <location>
        <begin position="41"/>
        <end position="220"/>
    </location>
</feature>
<keyword evidence="2 5" id="KW-0808">Transferase</keyword>
<dbReference type="AlphaFoldDB" id="A0A2K2G4B9"/>
<dbReference type="PANTHER" id="PTHR10993:SF7">
    <property type="entry name" value="LIPOYLTRANSFERASE 2, MITOCHONDRIAL-RELATED"/>
    <property type="match status" value="1"/>
</dbReference>
<evidence type="ECO:0000256" key="4">
    <source>
        <dbReference type="ARBA" id="ARBA00024732"/>
    </source>
</evidence>
<keyword evidence="5" id="KW-0963">Cytoplasm</keyword>
<comment type="caution">
    <text evidence="12">The sequence shown here is derived from an EMBL/GenBank/DDBJ whole genome shotgun (WGS) entry which is preliminary data.</text>
</comment>
<evidence type="ECO:0000313" key="12">
    <source>
        <dbReference type="EMBL" id="PNU05895.1"/>
    </source>
</evidence>
<name>A0A2K2G4B9_9SPHN</name>
<dbReference type="Gene3D" id="3.30.930.10">
    <property type="entry name" value="Bira Bifunctional Protein, Domain 2"/>
    <property type="match status" value="1"/>
</dbReference>
<dbReference type="Proteomes" id="UP000236327">
    <property type="component" value="Unassembled WGS sequence"/>
</dbReference>
<dbReference type="NCBIfam" id="TIGR00214">
    <property type="entry name" value="lipB"/>
    <property type="match status" value="1"/>
</dbReference>
<comment type="catalytic activity">
    <reaction evidence="5 6">
        <text>octanoyl-[ACP] + L-lysyl-[protein] = N(6)-octanoyl-L-lysyl-[protein] + holo-[ACP] + H(+)</text>
        <dbReference type="Rhea" id="RHEA:17665"/>
        <dbReference type="Rhea" id="RHEA-COMP:9636"/>
        <dbReference type="Rhea" id="RHEA-COMP:9685"/>
        <dbReference type="Rhea" id="RHEA-COMP:9752"/>
        <dbReference type="Rhea" id="RHEA-COMP:9928"/>
        <dbReference type="ChEBI" id="CHEBI:15378"/>
        <dbReference type="ChEBI" id="CHEBI:29969"/>
        <dbReference type="ChEBI" id="CHEBI:64479"/>
        <dbReference type="ChEBI" id="CHEBI:78463"/>
        <dbReference type="ChEBI" id="CHEBI:78809"/>
        <dbReference type="EC" id="2.3.1.181"/>
    </reaction>
</comment>
<comment type="similarity">
    <text evidence="5 6">Belongs to the LipB family.</text>
</comment>
<dbReference type="NCBIfam" id="NF010925">
    <property type="entry name" value="PRK14345.1"/>
    <property type="match status" value="1"/>
</dbReference>
<keyword evidence="13" id="KW-1185">Reference proteome</keyword>
<evidence type="ECO:0000256" key="8">
    <source>
        <dbReference type="PIRSR" id="PIRSR016262-2"/>
    </source>
</evidence>
<evidence type="ECO:0000256" key="5">
    <source>
        <dbReference type="HAMAP-Rule" id="MF_00013"/>
    </source>
</evidence>
<dbReference type="NCBIfam" id="NF010921">
    <property type="entry name" value="PRK14341.1"/>
    <property type="match status" value="1"/>
</dbReference>
<dbReference type="InterPro" id="IPR004143">
    <property type="entry name" value="BPL_LPL_catalytic"/>
</dbReference>
<evidence type="ECO:0000259" key="11">
    <source>
        <dbReference type="PROSITE" id="PS51733"/>
    </source>
</evidence>